<gene>
    <name evidence="7" type="primary">LOC106475217</name>
</gene>
<sequence length="231" mass="26268">MDVLLWIFFIGVDVTVNQDEISDHETFQLEFDRATKHWYIRTMQDKYWTLESSGGIQANAHKGSSNSLFDMVWQGDGSVAFVANNGKYVAAKKSGHLYANSDKVEDMEKFYFFLINRRSLVLKCEQGFVGYKSSTSSKLESNKACYETNMVERKDKGICYFKGSSNDKYWRVAEDGSIDVDADTADGFYIELREPSKLCLKTTHGNYLVADKNGAFRVNGSDPSCATLWEY</sequence>
<organism evidence="6 7">
    <name type="scientific">Limulus polyphemus</name>
    <name type="common">Atlantic horseshoe crab</name>
    <dbReference type="NCBI Taxonomy" id="6850"/>
    <lineage>
        <taxon>Eukaryota</taxon>
        <taxon>Metazoa</taxon>
        <taxon>Ecdysozoa</taxon>
        <taxon>Arthropoda</taxon>
        <taxon>Chelicerata</taxon>
        <taxon>Merostomata</taxon>
        <taxon>Xiphosura</taxon>
        <taxon>Limulidae</taxon>
        <taxon>Limulus</taxon>
    </lineage>
</organism>
<feature type="signal peptide" evidence="4">
    <location>
        <begin position="1"/>
        <end position="18"/>
    </location>
</feature>
<keyword evidence="6" id="KW-1185">Reference proteome</keyword>
<evidence type="ECO:0000313" key="7">
    <source>
        <dbReference type="RefSeq" id="XP_022235094.1"/>
    </source>
</evidence>
<dbReference type="Pfam" id="PF06268">
    <property type="entry name" value="Fascin"/>
    <property type="match status" value="2"/>
</dbReference>
<reference evidence="7" key="1">
    <citation type="submission" date="2025-08" db="UniProtKB">
        <authorList>
            <consortium name="RefSeq"/>
        </authorList>
    </citation>
    <scope>IDENTIFICATION</scope>
    <source>
        <tissue evidence="7">Muscle</tissue>
    </source>
</reference>
<keyword evidence="3" id="KW-0009">Actin-binding</keyword>
<dbReference type="InterPro" id="IPR022768">
    <property type="entry name" value="Fascin-like_dom"/>
</dbReference>
<evidence type="ECO:0000256" key="1">
    <source>
        <dbReference type="ARBA" id="ARBA00004496"/>
    </source>
</evidence>
<feature type="chain" id="PRO_5045509672" evidence="4">
    <location>
        <begin position="19"/>
        <end position="231"/>
    </location>
</feature>
<feature type="domain" description="Fascin-like" evidence="5">
    <location>
        <begin position="141"/>
        <end position="231"/>
    </location>
</feature>
<feature type="domain" description="Fascin-like" evidence="5">
    <location>
        <begin position="11"/>
        <end position="110"/>
    </location>
</feature>
<evidence type="ECO:0000259" key="5">
    <source>
        <dbReference type="Pfam" id="PF06268"/>
    </source>
</evidence>
<dbReference type="RefSeq" id="XP_022235094.1">
    <property type="nucleotide sequence ID" value="XM_022379386.1"/>
</dbReference>
<evidence type="ECO:0000256" key="2">
    <source>
        <dbReference type="ARBA" id="ARBA00022490"/>
    </source>
</evidence>
<keyword evidence="2" id="KW-0963">Cytoplasm</keyword>
<keyword evidence="4" id="KW-0732">Signal</keyword>
<comment type="subcellular location">
    <subcellularLocation>
        <location evidence="1">Cytoplasm</location>
    </subcellularLocation>
</comment>
<proteinExistence type="predicted"/>
<evidence type="ECO:0000256" key="4">
    <source>
        <dbReference type="SAM" id="SignalP"/>
    </source>
</evidence>
<accession>A0ABM1RUN9</accession>
<evidence type="ECO:0000313" key="6">
    <source>
        <dbReference type="Proteomes" id="UP000694941"/>
    </source>
</evidence>
<protein>
    <submittedName>
        <fullName evidence="7">Protein singed-like</fullName>
    </submittedName>
</protein>
<dbReference type="InterPro" id="IPR008999">
    <property type="entry name" value="Actin-crosslinking"/>
</dbReference>
<dbReference type="GeneID" id="106475217"/>
<evidence type="ECO:0000256" key="3">
    <source>
        <dbReference type="ARBA" id="ARBA00023203"/>
    </source>
</evidence>
<dbReference type="SUPFAM" id="SSF50405">
    <property type="entry name" value="Actin-crosslinking proteins"/>
    <property type="match status" value="2"/>
</dbReference>
<dbReference type="Gene3D" id="2.80.10.50">
    <property type="match status" value="2"/>
</dbReference>
<dbReference type="Proteomes" id="UP000694941">
    <property type="component" value="Unplaced"/>
</dbReference>
<name>A0ABM1RUN9_LIMPO</name>